<dbReference type="SUPFAM" id="SSF46785">
    <property type="entry name" value="Winged helix' DNA-binding domain"/>
    <property type="match status" value="1"/>
</dbReference>
<dbReference type="AlphaFoldDB" id="A0A7H0YBL8"/>
<dbReference type="GO" id="GO:0003700">
    <property type="term" value="F:DNA-binding transcription factor activity"/>
    <property type="evidence" value="ECO:0007669"/>
    <property type="project" value="InterPro"/>
</dbReference>
<evidence type="ECO:0000256" key="1">
    <source>
        <dbReference type="ARBA" id="ARBA00023125"/>
    </source>
</evidence>
<organism evidence="3 4">
    <name type="scientific">Paenibacillus peoriae</name>
    <dbReference type="NCBI Taxonomy" id="59893"/>
    <lineage>
        <taxon>Bacteria</taxon>
        <taxon>Bacillati</taxon>
        <taxon>Bacillota</taxon>
        <taxon>Bacilli</taxon>
        <taxon>Bacillales</taxon>
        <taxon>Paenibacillaceae</taxon>
        <taxon>Paenibacillus</taxon>
    </lineage>
</organism>
<dbReference type="InterPro" id="IPR036390">
    <property type="entry name" value="WH_DNA-bd_sf"/>
</dbReference>
<feature type="domain" description="HTH marR-type" evidence="2">
    <location>
        <begin position="17"/>
        <end position="148"/>
    </location>
</feature>
<dbReference type="RefSeq" id="WP_190298754.1">
    <property type="nucleotide sequence ID" value="NZ_CP061172.1"/>
</dbReference>
<keyword evidence="1" id="KW-0238">DNA-binding</keyword>
<dbReference type="SMART" id="SM00347">
    <property type="entry name" value="HTH_MARR"/>
    <property type="match status" value="1"/>
</dbReference>
<evidence type="ECO:0000313" key="4">
    <source>
        <dbReference type="Proteomes" id="UP000516384"/>
    </source>
</evidence>
<dbReference type="PROSITE" id="PS50995">
    <property type="entry name" value="HTH_MARR_2"/>
    <property type="match status" value="1"/>
</dbReference>
<dbReference type="InterPro" id="IPR000835">
    <property type="entry name" value="HTH_MarR-typ"/>
</dbReference>
<dbReference type="PANTHER" id="PTHR33164">
    <property type="entry name" value="TRANSCRIPTIONAL REGULATOR, MARR FAMILY"/>
    <property type="match status" value="1"/>
</dbReference>
<evidence type="ECO:0000259" key="2">
    <source>
        <dbReference type="PROSITE" id="PS50995"/>
    </source>
</evidence>
<dbReference type="PANTHER" id="PTHR33164:SF105">
    <property type="entry name" value="TRANSCRIPTIONAL REPRESSOR PROTEIN-RELATED"/>
    <property type="match status" value="1"/>
</dbReference>
<dbReference type="InterPro" id="IPR036388">
    <property type="entry name" value="WH-like_DNA-bd_sf"/>
</dbReference>
<evidence type="ECO:0000313" key="3">
    <source>
        <dbReference type="EMBL" id="QNR68476.1"/>
    </source>
</evidence>
<protein>
    <submittedName>
        <fullName evidence="3">MarR family transcriptional regulator</fullName>
    </submittedName>
</protein>
<dbReference type="GO" id="GO:0003677">
    <property type="term" value="F:DNA binding"/>
    <property type="evidence" value="ECO:0007669"/>
    <property type="project" value="UniProtKB-KW"/>
</dbReference>
<dbReference type="Proteomes" id="UP000516384">
    <property type="component" value="Chromosome"/>
</dbReference>
<dbReference type="GO" id="GO:0006950">
    <property type="term" value="P:response to stress"/>
    <property type="evidence" value="ECO:0007669"/>
    <property type="project" value="TreeGrafter"/>
</dbReference>
<dbReference type="InterPro" id="IPR039422">
    <property type="entry name" value="MarR/SlyA-like"/>
</dbReference>
<accession>A0A7H0YBL8</accession>
<reference evidence="3 4" key="1">
    <citation type="submission" date="2020-09" db="EMBL/GenBank/DDBJ databases">
        <title>Characterization of Paenibacillus peoriae strain ZF390 with broad-spectrum antimicrobial activity as a potential biocontrol agent.</title>
        <authorList>
            <person name="Li L."/>
            <person name="Zhao Y."/>
            <person name="Li B."/>
            <person name="Xie X."/>
        </authorList>
    </citation>
    <scope>NUCLEOTIDE SEQUENCE [LARGE SCALE GENOMIC DNA]</scope>
    <source>
        <strain evidence="3 4">ZF390</strain>
    </source>
</reference>
<proteinExistence type="predicted"/>
<sequence>MKTTGKNKKSSQKRSASVCTCINLRRSSMAVTGLYDRYLAPSGLNISQFSLLKHLTALGPASVSELALEMRLDRTTIVRNLKALEHNEYVEDTSAEGSRNRCLTLTERGRTVYNDAAGLWEEANRFLQESLGIGQLQILNTLLSKIENLDGY</sequence>
<dbReference type="Pfam" id="PF01047">
    <property type="entry name" value="MarR"/>
    <property type="match status" value="1"/>
</dbReference>
<dbReference type="EMBL" id="CP061172">
    <property type="protein sequence ID" value="QNR68476.1"/>
    <property type="molecule type" value="Genomic_DNA"/>
</dbReference>
<dbReference type="Gene3D" id="1.10.10.10">
    <property type="entry name" value="Winged helix-like DNA-binding domain superfamily/Winged helix DNA-binding domain"/>
    <property type="match status" value="1"/>
</dbReference>
<name>A0A7H0YBL8_9BACL</name>
<gene>
    <name evidence="3" type="ORF">IAQ67_05295</name>
</gene>